<evidence type="ECO:0000313" key="5">
    <source>
        <dbReference type="Proteomes" id="UP000318017"/>
    </source>
</evidence>
<feature type="domain" description="5'-3' exonuclease" evidence="3">
    <location>
        <begin position="2"/>
        <end position="257"/>
    </location>
</feature>
<gene>
    <name evidence="4" type="primary">polA_2</name>
    <name evidence="4" type="ORF">Q31a_17540</name>
</gene>
<dbReference type="RefSeq" id="WP_145076409.1">
    <property type="nucleotide sequence ID" value="NZ_CP036298.1"/>
</dbReference>
<keyword evidence="4" id="KW-0548">Nucleotidyltransferase</keyword>
<dbReference type="Gene3D" id="3.40.50.1010">
    <property type="entry name" value="5'-nuclease"/>
    <property type="match status" value="1"/>
</dbReference>
<evidence type="ECO:0000256" key="1">
    <source>
        <dbReference type="ARBA" id="ARBA00022722"/>
    </source>
</evidence>
<dbReference type="GO" id="GO:0033567">
    <property type="term" value="P:DNA replication, Okazaki fragment processing"/>
    <property type="evidence" value="ECO:0007669"/>
    <property type="project" value="InterPro"/>
</dbReference>
<sequence length="257" mass="28490">MTYLLIDGNNWFAQCHYANASGAAVTFQRRLLTVLEQVPHVLAVVCWDAGPTFRHSLSSRYKAHRSAKPDDFYASLKKARKLVDSAPGVESFDCEGYEADDCIASMVRIAHDEGEKAIMFSADRDLHQLLVTGMVSQVIGIKRATPSRLMFDAVTADRLELKYGVKPIQWIDYRAIVGDTSDGIAGCEGLGKAAATEVLTQCKTLEGFFRTPFAAKIQQRQRTALTNYRSELPLKRQLLTLVSDVPVPVAVLNRIHS</sequence>
<dbReference type="CDD" id="cd09859">
    <property type="entry name" value="PIN_53EXO"/>
    <property type="match status" value="1"/>
</dbReference>
<dbReference type="GO" id="GO:0003677">
    <property type="term" value="F:DNA binding"/>
    <property type="evidence" value="ECO:0007669"/>
    <property type="project" value="InterPro"/>
</dbReference>
<dbReference type="PANTHER" id="PTHR42646">
    <property type="entry name" value="FLAP ENDONUCLEASE XNI"/>
    <property type="match status" value="1"/>
</dbReference>
<dbReference type="InterPro" id="IPR020045">
    <property type="entry name" value="DNA_polI_H3TH"/>
</dbReference>
<name>A0A518G4D0_9BACT</name>
<accession>A0A518G4D0</accession>
<dbReference type="KEGG" id="ahel:Q31a_17540"/>
<keyword evidence="1" id="KW-0540">Nuclease</keyword>
<evidence type="ECO:0000313" key="4">
    <source>
        <dbReference type="EMBL" id="QDV23456.1"/>
    </source>
</evidence>
<protein>
    <submittedName>
        <fullName evidence="4">DNA polymerase I, thermostable</fullName>
        <ecNumber evidence="4">2.7.7.7</ecNumber>
    </submittedName>
</protein>
<dbReference type="Pfam" id="PF02739">
    <property type="entry name" value="5_3_exonuc_N"/>
    <property type="match status" value="1"/>
</dbReference>
<dbReference type="Pfam" id="PF01367">
    <property type="entry name" value="5_3_exonuc"/>
    <property type="match status" value="1"/>
</dbReference>
<dbReference type="Proteomes" id="UP000318017">
    <property type="component" value="Chromosome"/>
</dbReference>
<dbReference type="CDD" id="cd09898">
    <property type="entry name" value="H3TH_53EXO"/>
    <property type="match status" value="1"/>
</dbReference>
<keyword evidence="5" id="KW-1185">Reference proteome</keyword>
<dbReference type="GO" id="GO:0008409">
    <property type="term" value="F:5'-3' exonuclease activity"/>
    <property type="evidence" value="ECO:0007669"/>
    <property type="project" value="InterPro"/>
</dbReference>
<dbReference type="PANTHER" id="PTHR42646:SF2">
    <property type="entry name" value="5'-3' EXONUCLEASE FAMILY PROTEIN"/>
    <property type="match status" value="1"/>
</dbReference>
<evidence type="ECO:0000259" key="3">
    <source>
        <dbReference type="SMART" id="SM00475"/>
    </source>
</evidence>
<dbReference type="InterPro" id="IPR002421">
    <property type="entry name" value="5-3_exonuclease"/>
</dbReference>
<keyword evidence="2" id="KW-0378">Hydrolase</keyword>
<dbReference type="OrthoDB" id="9806424at2"/>
<dbReference type="InterPro" id="IPR029060">
    <property type="entry name" value="PIN-like_dom_sf"/>
</dbReference>
<keyword evidence="4" id="KW-0808">Transferase</keyword>
<evidence type="ECO:0000256" key="2">
    <source>
        <dbReference type="ARBA" id="ARBA00022801"/>
    </source>
</evidence>
<dbReference type="EMBL" id="CP036298">
    <property type="protein sequence ID" value="QDV23456.1"/>
    <property type="molecule type" value="Genomic_DNA"/>
</dbReference>
<dbReference type="AlphaFoldDB" id="A0A518G4D0"/>
<proteinExistence type="predicted"/>
<dbReference type="InterPro" id="IPR020046">
    <property type="entry name" value="5-3_exonucl_a-hlix_arch_N"/>
</dbReference>
<dbReference type="SMART" id="SM00475">
    <property type="entry name" value="53EXOc"/>
    <property type="match status" value="1"/>
</dbReference>
<dbReference type="EC" id="2.7.7.7" evidence="4"/>
<reference evidence="4 5" key="1">
    <citation type="submission" date="2019-02" db="EMBL/GenBank/DDBJ databases">
        <title>Deep-cultivation of Planctomycetes and their phenomic and genomic characterization uncovers novel biology.</title>
        <authorList>
            <person name="Wiegand S."/>
            <person name="Jogler M."/>
            <person name="Boedeker C."/>
            <person name="Pinto D."/>
            <person name="Vollmers J."/>
            <person name="Rivas-Marin E."/>
            <person name="Kohn T."/>
            <person name="Peeters S.H."/>
            <person name="Heuer A."/>
            <person name="Rast P."/>
            <person name="Oberbeckmann S."/>
            <person name="Bunk B."/>
            <person name="Jeske O."/>
            <person name="Meyerdierks A."/>
            <person name="Storesund J.E."/>
            <person name="Kallscheuer N."/>
            <person name="Luecker S."/>
            <person name="Lage O.M."/>
            <person name="Pohl T."/>
            <person name="Merkel B.J."/>
            <person name="Hornburger P."/>
            <person name="Mueller R.-W."/>
            <person name="Bruemmer F."/>
            <person name="Labrenz M."/>
            <person name="Spormann A.M."/>
            <person name="Op den Camp H."/>
            <person name="Overmann J."/>
            <person name="Amann R."/>
            <person name="Jetten M.S.M."/>
            <person name="Mascher T."/>
            <person name="Medema M.H."/>
            <person name="Devos D.P."/>
            <person name="Kaster A.-K."/>
            <person name="Ovreas L."/>
            <person name="Rohde M."/>
            <person name="Galperin M.Y."/>
            <person name="Jogler C."/>
        </authorList>
    </citation>
    <scope>NUCLEOTIDE SEQUENCE [LARGE SCALE GENOMIC DNA]</scope>
    <source>
        <strain evidence="4 5">Q31a</strain>
    </source>
</reference>
<dbReference type="SUPFAM" id="SSF88723">
    <property type="entry name" value="PIN domain-like"/>
    <property type="match status" value="1"/>
</dbReference>
<dbReference type="GO" id="GO:0017108">
    <property type="term" value="F:5'-flap endonuclease activity"/>
    <property type="evidence" value="ECO:0007669"/>
    <property type="project" value="InterPro"/>
</dbReference>
<dbReference type="InterPro" id="IPR038969">
    <property type="entry name" value="FEN"/>
</dbReference>
<dbReference type="SUPFAM" id="SSF47807">
    <property type="entry name" value="5' to 3' exonuclease, C-terminal subdomain"/>
    <property type="match status" value="1"/>
</dbReference>
<organism evidence="4 5">
    <name type="scientific">Aureliella helgolandensis</name>
    <dbReference type="NCBI Taxonomy" id="2527968"/>
    <lineage>
        <taxon>Bacteria</taxon>
        <taxon>Pseudomonadati</taxon>
        <taxon>Planctomycetota</taxon>
        <taxon>Planctomycetia</taxon>
        <taxon>Pirellulales</taxon>
        <taxon>Pirellulaceae</taxon>
        <taxon>Aureliella</taxon>
    </lineage>
</organism>
<dbReference type="GO" id="GO:0003887">
    <property type="term" value="F:DNA-directed DNA polymerase activity"/>
    <property type="evidence" value="ECO:0007669"/>
    <property type="project" value="UniProtKB-EC"/>
</dbReference>
<dbReference type="Gene3D" id="1.10.150.20">
    <property type="entry name" value="5' to 3' exonuclease, C-terminal subdomain"/>
    <property type="match status" value="1"/>
</dbReference>
<dbReference type="InterPro" id="IPR036279">
    <property type="entry name" value="5-3_exonuclease_C_sf"/>
</dbReference>